<dbReference type="EMBL" id="GBRH01253618">
    <property type="protein sequence ID" value="JAD44277.1"/>
    <property type="molecule type" value="Transcribed_RNA"/>
</dbReference>
<proteinExistence type="predicted"/>
<accession>A0A0A9AB39</accession>
<organism evidence="1">
    <name type="scientific">Arundo donax</name>
    <name type="common">Giant reed</name>
    <name type="synonym">Donax arundinaceus</name>
    <dbReference type="NCBI Taxonomy" id="35708"/>
    <lineage>
        <taxon>Eukaryota</taxon>
        <taxon>Viridiplantae</taxon>
        <taxon>Streptophyta</taxon>
        <taxon>Embryophyta</taxon>
        <taxon>Tracheophyta</taxon>
        <taxon>Spermatophyta</taxon>
        <taxon>Magnoliopsida</taxon>
        <taxon>Liliopsida</taxon>
        <taxon>Poales</taxon>
        <taxon>Poaceae</taxon>
        <taxon>PACMAD clade</taxon>
        <taxon>Arundinoideae</taxon>
        <taxon>Arundineae</taxon>
        <taxon>Arundo</taxon>
    </lineage>
</organism>
<protein>
    <submittedName>
        <fullName evidence="1">Uncharacterized protein</fullName>
    </submittedName>
</protein>
<name>A0A0A9AB39_ARUDO</name>
<reference evidence="1" key="2">
    <citation type="journal article" date="2015" name="Data Brief">
        <title>Shoot transcriptome of the giant reed, Arundo donax.</title>
        <authorList>
            <person name="Barrero R.A."/>
            <person name="Guerrero F.D."/>
            <person name="Moolhuijzen P."/>
            <person name="Goolsby J.A."/>
            <person name="Tidwell J."/>
            <person name="Bellgard S.E."/>
            <person name="Bellgard M.I."/>
        </authorList>
    </citation>
    <scope>NUCLEOTIDE SEQUENCE</scope>
    <source>
        <tissue evidence="1">Shoot tissue taken approximately 20 cm above the soil surface</tissue>
    </source>
</reference>
<reference evidence="1" key="1">
    <citation type="submission" date="2014-09" db="EMBL/GenBank/DDBJ databases">
        <authorList>
            <person name="Magalhaes I.L.F."/>
            <person name="Oliveira U."/>
            <person name="Santos F.R."/>
            <person name="Vidigal T.H.D.A."/>
            <person name="Brescovit A.D."/>
            <person name="Santos A.J."/>
        </authorList>
    </citation>
    <scope>NUCLEOTIDE SEQUENCE</scope>
    <source>
        <tissue evidence="1">Shoot tissue taken approximately 20 cm above the soil surface</tissue>
    </source>
</reference>
<evidence type="ECO:0000313" key="1">
    <source>
        <dbReference type="EMBL" id="JAD44277.1"/>
    </source>
</evidence>
<sequence length="85" mass="9647">MWQHGLGALLPCGRDGRLWRCSPALWQPTCKQVQTSSSEFRTNQQSSQSQPFSLKQLKKITHACQVPRFKNQPKPSYASLSTEIT</sequence>
<dbReference type="AlphaFoldDB" id="A0A0A9AB39"/>